<keyword evidence="1" id="KW-0808">Transferase</keyword>
<feature type="non-terminal residue" evidence="2">
    <location>
        <position position="84"/>
    </location>
</feature>
<dbReference type="GO" id="GO:0006633">
    <property type="term" value="P:fatty acid biosynthetic process"/>
    <property type="evidence" value="ECO:0007669"/>
    <property type="project" value="UniProtKB-UniPathway"/>
</dbReference>
<dbReference type="PANTHER" id="PTHR45681">
    <property type="entry name" value="POLYKETIDE SYNTHASE 44-RELATED"/>
    <property type="match status" value="1"/>
</dbReference>
<dbReference type="Gene3D" id="3.40.366.10">
    <property type="entry name" value="Malonyl-Coenzyme A Acyl Carrier Protein, domain 2"/>
    <property type="match status" value="1"/>
</dbReference>
<dbReference type="InterPro" id="IPR050444">
    <property type="entry name" value="Polyketide_Synthase"/>
</dbReference>
<feature type="non-terminal residue" evidence="2">
    <location>
        <position position="1"/>
    </location>
</feature>
<dbReference type="UniPathway" id="UPA00094"/>
<dbReference type="InterPro" id="IPR016036">
    <property type="entry name" value="Malonyl_transacylase_ACP-bd"/>
</dbReference>
<name>A0A820SVH0_9BILA</name>
<evidence type="ECO:0000313" key="3">
    <source>
        <dbReference type="Proteomes" id="UP000663868"/>
    </source>
</evidence>
<comment type="caution">
    <text evidence="2">The sequence shown here is derived from an EMBL/GenBank/DDBJ whole genome shotgun (WGS) entry which is preliminary data.</text>
</comment>
<dbReference type="EMBL" id="CAJOBB010032185">
    <property type="protein sequence ID" value="CAF4455964.1"/>
    <property type="molecule type" value="Genomic_DNA"/>
</dbReference>
<dbReference type="Proteomes" id="UP000663868">
    <property type="component" value="Unassembled WGS sequence"/>
</dbReference>
<dbReference type="InterPro" id="IPR001227">
    <property type="entry name" value="Ac_transferase_dom_sf"/>
</dbReference>
<evidence type="ECO:0000256" key="1">
    <source>
        <dbReference type="ARBA" id="ARBA00022679"/>
    </source>
</evidence>
<dbReference type="AlphaFoldDB" id="A0A820SVH0"/>
<organism evidence="2 3">
    <name type="scientific">Adineta steineri</name>
    <dbReference type="NCBI Taxonomy" id="433720"/>
    <lineage>
        <taxon>Eukaryota</taxon>
        <taxon>Metazoa</taxon>
        <taxon>Spiralia</taxon>
        <taxon>Gnathifera</taxon>
        <taxon>Rotifera</taxon>
        <taxon>Eurotatoria</taxon>
        <taxon>Bdelloidea</taxon>
        <taxon>Adinetida</taxon>
        <taxon>Adinetidae</taxon>
        <taxon>Adineta</taxon>
    </lineage>
</organism>
<sequence>RMLAVSMREEEVKEKLLKGIEHLACIAVVNSPRSVTLSGDERTIDDLEQMLSTFHPNVFKARLRIENAFHSYQMDRFDVEKELL</sequence>
<dbReference type="PANTHER" id="PTHR45681:SF6">
    <property type="entry name" value="POLYKETIDE SYNTHASE 37"/>
    <property type="match status" value="1"/>
</dbReference>
<accession>A0A820SVH0</accession>
<proteinExistence type="predicted"/>
<dbReference type="GO" id="GO:0016740">
    <property type="term" value="F:transferase activity"/>
    <property type="evidence" value="ECO:0007669"/>
    <property type="project" value="UniProtKB-KW"/>
</dbReference>
<dbReference type="SUPFAM" id="SSF55048">
    <property type="entry name" value="Probable ACP-binding domain of malonyl-CoA ACP transacylase"/>
    <property type="match status" value="1"/>
</dbReference>
<reference evidence="2" key="1">
    <citation type="submission" date="2021-02" db="EMBL/GenBank/DDBJ databases">
        <authorList>
            <person name="Nowell W R."/>
        </authorList>
    </citation>
    <scope>NUCLEOTIDE SEQUENCE</scope>
</reference>
<protein>
    <submittedName>
        <fullName evidence="2">Uncharacterized protein</fullName>
    </submittedName>
</protein>
<gene>
    <name evidence="2" type="ORF">KXQ929_LOCUS54227</name>
</gene>
<evidence type="ECO:0000313" key="2">
    <source>
        <dbReference type="EMBL" id="CAF4455964.1"/>
    </source>
</evidence>